<dbReference type="GO" id="GO:0016746">
    <property type="term" value="F:acyltransferase activity"/>
    <property type="evidence" value="ECO:0007669"/>
    <property type="project" value="UniProtKB-KW"/>
</dbReference>
<evidence type="ECO:0000256" key="1">
    <source>
        <dbReference type="SAM" id="Phobius"/>
    </source>
</evidence>
<dbReference type="Gene3D" id="2.160.10.10">
    <property type="entry name" value="Hexapeptide repeat proteins"/>
    <property type="match status" value="1"/>
</dbReference>
<keyword evidence="1" id="KW-0472">Membrane</keyword>
<reference evidence="2 3" key="1">
    <citation type="submission" date="2019-02" db="EMBL/GenBank/DDBJ databases">
        <title>Pedobacter sp. RP-3-11 sp. nov., isolated from Arctic soil.</title>
        <authorList>
            <person name="Dahal R.H."/>
        </authorList>
    </citation>
    <scope>NUCLEOTIDE SEQUENCE [LARGE SCALE GENOMIC DNA]</scope>
    <source>
        <strain evidence="2 3">RP-3-11</strain>
    </source>
</reference>
<keyword evidence="1" id="KW-1133">Transmembrane helix</keyword>
<evidence type="ECO:0000313" key="2">
    <source>
        <dbReference type="EMBL" id="TCD07726.1"/>
    </source>
</evidence>
<proteinExistence type="predicted"/>
<gene>
    <name evidence="2" type="ORF">EZ449_14430</name>
</gene>
<keyword evidence="2" id="KW-0012">Acyltransferase</keyword>
<feature type="transmembrane region" description="Helical" evidence="1">
    <location>
        <begin position="6"/>
        <end position="25"/>
    </location>
</feature>
<name>A0A4V2MMQ1_9SPHI</name>
<dbReference type="CDD" id="cd04647">
    <property type="entry name" value="LbH_MAT_like"/>
    <property type="match status" value="1"/>
</dbReference>
<dbReference type="Proteomes" id="UP000291485">
    <property type="component" value="Unassembled WGS sequence"/>
</dbReference>
<keyword evidence="3" id="KW-1185">Reference proteome</keyword>
<dbReference type="OrthoDB" id="9801697at2"/>
<dbReference type="SUPFAM" id="SSF51161">
    <property type="entry name" value="Trimeric LpxA-like enzymes"/>
    <property type="match status" value="2"/>
</dbReference>
<accession>A0A4V2MMQ1</accession>
<dbReference type="EMBL" id="SJSN01000010">
    <property type="protein sequence ID" value="TCD07726.1"/>
    <property type="molecule type" value="Genomic_DNA"/>
</dbReference>
<dbReference type="InterPro" id="IPR051159">
    <property type="entry name" value="Hexapeptide_acetyltransf"/>
</dbReference>
<dbReference type="InterPro" id="IPR011004">
    <property type="entry name" value="Trimer_LpxA-like_sf"/>
</dbReference>
<dbReference type="AlphaFoldDB" id="A0A4V2MMQ1"/>
<dbReference type="PANTHER" id="PTHR23416">
    <property type="entry name" value="SIALIC ACID SYNTHASE-RELATED"/>
    <property type="match status" value="1"/>
</dbReference>
<dbReference type="InterPro" id="IPR001451">
    <property type="entry name" value="Hexapep"/>
</dbReference>
<evidence type="ECO:0000313" key="3">
    <source>
        <dbReference type="Proteomes" id="UP000291485"/>
    </source>
</evidence>
<dbReference type="RefSeq" id="WP_131560009.1">
    <property type="nucleotide sequence ID" value="NZ_SJSN01000010.1"/>
</dbReference>
<sequence length="178" mass="19087">MLKFFSFLYTIIFKIAGISVGKNVLIKPLSFMSRGFLNGKKGEVIIEDDCEISQGAILKSYGGKIHLKQNTFLGEYVVIYGHGNVEIGENTLIAMHTCILSSNHTIPDRRTNIRSQGDILLPVKIGDDVWIGAGVKILGGVEIGDGCVIGAGAVVSKNIPPYSIAVGVPSKIIGTRND</sequence>
<comment type="caution">
    <text evidence="2">The sequence shown here is derived from an EMBL/GenBank/DDBJ whole genome shotgun (WGS) entry which is preliminary data.</text>
</comment>
<keyword evidence="2" id="KW-0808">Transferase</keyword>
<protein>
    <submittedName>
        <fullName evidence="2">Acyltransferase</fullName>
    </submittedName>
</protein>
<organism evidence="2 3">
    <name type="scientific">Pedobacter frigidisoli</name>
    <dbReference type="NCBI Taxonomy" id="2530455"/>
    <lineage>
        <taxon>Bacteria</taxon>
        <taxon>Pseudomonadati</taxon>
        <taxon>Bacteroidota</taxon>
        <taxon>Sphingobacteriia</taxon>
        <taxon>Sphingobacteriales</taxon>
        <taxon>Sphingobacteriaceae</taxon>
        <taxon>Pedobacter</taxon>
    </lineage>
</organism>
<dbReference type="Pfam" id="PF00132">
    <property type="entry name" value="Hexapep"/>
    <property type="match status" value="1"/>
</dbReference>
<dbReference type="PANTHER" id="PTHR23416:SF78">
    <property type="entry name" value="LIPOPOLYSACCHARIDE BIOSYNTHESIS O-ACETYL TRANSFERASE WBBJ-RELATED"/>
    <property type="match status" value="1"/>
</dbReference>
<keyword evidence="1" id="KW-0812">Transmembrane</keyword>